<feature type="transmembrane region" description="Helical" evidence="1">
    <location>
        <begin position="47"/>
        <end position="70"/>
    </location>
</feature>
<organism evidence="2 3">
    <name type="scientific">Microbacterium testaceum (strain StLB037)</name>
    <dbReference type="NCBI Taxonomy" id="979556"/>
    <lineage>
        <taxon>Bacteria</taxon>
        <taxon>Bacillati</taxon>
        <taxon>Actinomycetota</taxon>
        <taxon>Actinomycetes</taxon>
        <taxon>Micrococcales</taxon>
        <taxon>Microbacteriaceae</taxon>
        <taxon>Microbacterium</taxon>
    </lineage>
</organism>
<accession>E8N7I6</accession>
<protein>
    <submittedName>
        <fullName evidence="2">Uncharacterized protein</fullName>
    </submittedName>
</protein>
<reference key="2">
    <citation type="submission" date="2011-02" db="EMBL/GenBank/DDBJ databases">
        <title>Genome sequence of Microbacterium testaceum StLB037.</title>
        <authorList>
            <person name="Morohoshi T."/>
            <person name="Wang W.Z."/>
            <person name="Someya N."/>
            <person name="Ikeda T."/>
        </authorList>
    </citation>
    <scope>NUCLEOTIDE SEQUENCE</scope>
    <source>
        <strain>StLB037</strain>
    </source>
</reference>
<dbReference type="EMBL" id="AP012052">
    <property type="protein sequence ID" value="BAJ73019.1"/>
    <property type="molecule type" value="Genomic_DNA"/>
</dbReference>
<evidence type="ECO:0000313" key="3">
    <source>
        <dbReference type="Proteomes" id="UP000008975"/>
    </source>
</evidence>
<dbReference type="KEGG" id="mts:MTES_0055"/>
<dbReference type="Proteomes" id="UP000008975">
    <property type="component" value="Chromosome"/>
</dbReference>
<keyword evidence="1" id="KW-0472">Membrane</keyword>
<evidence type="ECO:0000256" key="1">
    <source>
        <dbReference type="SAM" id="Phobius"/>
    </source>
</evidence>
<reference evidence="2 3" key="1">
    <citation type="journal article" date="2011" name="J. Bacteriol.">
        <title>Genome sequence of Microbacterium testaceum StLB037, an N-acylhomoserine lactone-degrading bacterium isolated from potato leaves.</title>
        <authorList>
            <person name="Morohoshi T."/>
            <person name="Wang W.-Z."/>
            <person name="Someya N."/>
            <person name="Ikeda T."/>
        </authorList>
    </citation>
    <scope>NUCLEOTIDE SEQUENCE [LARGE SCALE GENOMIC DNA]</scope>
    <source>
        <strain evidence="2 3">StLB037</strain>
    </source>
</reference>
<dbReference type="HOGENOM" id="CLU_1382749_0_0_11"/>
<sequence length="197" mass="21539">MTNLDEDLRAADPAHHLEGSRAETIAARTWDHMRAMAPPSRPRRRRLVLPLTLAVIALSTGAALAAPIWLGVGEDATRVDPDAQIPITYTTLSGVKVDCVWAVRVGEDQRSAADDRVARALAQTDWEGIGQEIYDYAIANPRGPQPGEVWTNDTPEVRDALAFRIAVTPIIERRLPAEIRALEPGWASTSTCTGPFR</sequence>
<evidence type="ECO:0000313" key="2">
    <source>
        <dbReference type="EMBL" id="BAJ73019.1"/>
    </source>
</evidence>
<keyword evidence="1" id="KW-0812">Transmembrane</keyword>
<proteinExistence type="predicted"/>
<keyword evidence="1" id="KW-1133">Transmembrane helix</keyword>
<name>E8N7I6_MICTS</name>
<dbReference type="AlphaFoldDB" id="E8N7I6"/>
<gene>
    <name evidence="2" type="ordered locus">MTES_0055</name>
</gene>